<keyword evidence="3" id="KW-1185">Reference proteome</keyword>
<accession>A0ABV2ZFK3</accession>
<name>A0ABV2ZFK3_9ACTN</name>
<gene>
    <name evidence="2" type="ORF">AB0E89_12240</name>
</gene>
<reference evidence="2 3" key="1">
    <citation type="submission" date="2024-06" db="EMBL/GenBank/DDBJ databases">
        <title>The Natural Products Discovery Center: Release of the First 8490 Sequenced Strains for Exploring Actinobacteria Biosynthetic Diversity.</title>
        <authorList>
            <person name="Kalkreuter E."/>
            <person name="Kautsar S.A."/>
            <person name="Yang D."/>
            <person name="Bader C.D."/>
            <person name="Teijaro C.N."/>
            <person name="Fluegel L."/>
            <person name="Davis C.M."/>
            <person name="Simpson J.R."/>
            <person name="Lauterbach L."/>
            <person name="Steele A.D."/>
            <person name="Gui C."/>
            <person name="Meng S."/>
            <person name="Li G."/>
            <person name="Viehrig K."/>
            <person name="Ye F."/>
            <person name="Su P."/>
            <person name="Kiefer A.F."/>
            <person name="Nichols A."/>
            <person name="Cepeda A.J."/>
            <person name="Yan W."/>
            <person name="Fan B."/>
            <person name="Jiang Y."/>
            <person name="Adhikari A."/>
            <person name="Zheng C.-J."/>
            <person name="Schuster L."/>
            <person name="Cowan T.M."/>
            <person name="Smanski M.J."/>
            <person name="Chevrette M.G."/>
            <person name="De Carvalho L.P.S."/>
            <person name="Shen B."/>
        </authorList>
    </citation>
    <scope>NUCLEOTIDE SEQUENCE [LARGE SCALE GENOMIC DNA]</scope>
    <source>
        <strain evidence="2 3">NPDC033843</strain>
    </source>
</reference>
<dbReference type="InterPro" id="IPR004155">
    <property type="entry name" value="PBS_lyase_HEAT"/>
</dbReference>
<dbReference type="Proteomes" id="UP001550739">
    <property type="component" value="Unassembled WGS sequence"/>
</dbReference>
<organism evidence="2 3">
    <name type="scientific">Streptomyces sp. 900129855</name>
    <dbReference type="NCBI Taxonomy" id="3155129"/>
    <lineage>
        <taxon>Bacteria</taxon>
        <taxon>Bacillati</taxon>
        <taxon>Actinomycetota</taxon>
        <taxon>Actinomycetes</taxon>
        <taxon>Kitasatosporales</taxon>
        <taxon>Streptomycetaceae</taxon>
        <taxon>Streptomyces</taxon>
    </lineage>
</organism>
<evidence type="ECO:0000313" key="3">
    <source>
        <dbReference type="Proteomes" id="UP001550739"/>
    </source>
</evidence>
<proteinExistence type="predicted"/>
<comment type="caution">
    <text evidence="2">The sequence shown here is derived from an EMBL/GenBank/DDBJ whole genome shotgun (WGS) entry which is preliminary data.</text>
</comment>
<dbReference type="RefSeq" id="WP_334578855.1">
    <property type="nucleotide sequence ID" value="NZ_JBEZVE010000006.1"/>
</dbReference>
<feature type="region of interest" description="Disordered" evidence="1">
    <location>
        <begin position="270"/>
        <end position="303"/>
    </location>
</feature>
<sequence>MSRADRVVQVVATGSDGRRRAVASGLLLVGDLAITASHAVRDPAARYEVRTARSAGRTAVRRVVAHAGRDIALLALDADRASLPPIGFADLPHDLGRIDVHAVGFPWFTLEGGRPRGHQMDGTIQLGSDRTDHQLQVSVATSDPPPRGPQQSPWAGYSGAGILTVHEGLLAGVVTSHRPTGDRRNLTGTDLCDLRDPDFVALLSEHGLEPTPLPVRQATAGTPAMTEPAHWIPPAVRRVLRRQLNAADELPYRFRQDRRPRRLTDVHVRQVLDSPAEPPQEGAEPSRNGGAGTVPGGHTPRAGRSRRLEDVLDEALAPDDGGHLVVVAGPGEGKSTLLHRCCLDLGRAALAAPAAAGGLVPLLVTAPALAEFEDLLDNAVATATGLGTQDGTLPRLPPGATWLVLIDALDEVPLDRRNRLIHRLTDHAREGAASASTPLRILLTTRRDPEAVKAFEESGFHQYLLAPFTRQRLQQFAHAWFKDAGCKDAGCNDSGCQDSGRPEGAARFLAQVDAAGLGDLLRNPLLATVTALVFESAPASPLPDNRWALYEQCRVQLLAAKRDQTDDRWRRLTLSAEGIHRGPAAVAHLRAHLEELVRHLAHAQVATGAQDLLREALRWWEETATDDTGRRFGAVPPLDGWRNVVLDALLATGLLVREGDGVREGGGVAFLHTTFAEHLAAEKLVAGLPQDFDLGREEWRAALLAASGLTEHPLRDLYVAALVHYCHRYRAGGRELLDRLLEEGHGNQMLAGELLAEGCPAEDGHYRRFLGTSEVRRPRAFAPTWQLLARIRHPEVTEYLAETAQRSGDWRRVAAGRALIGHDPASAARILAAASLDRQMDSELVKAARVLADSHPEHETEAAALLLRAVCDRRSADYVRREAAEALLGLGEEHAHEAAIRLGRIAADPLKDGHERLSAVGALAELGEPYRPMAASALRDLVAVPLTAAYLRRNAAWLMASLGRAYVGEAADVLKAMAADSTADLYRDRIRAAMELTHLGSEAADTAAAASRAIMDDATLDSGNRAYAGQYLARLGGAYAQEARRRAQDILEARDSSRDARRNAKAILDWAPRETPAEEVEAWREVLRTGGAFPAVRLRAGIRMAAYGGSAADEAVDALCGVLTDPRSHAYERARAAAELRALGAPHLERAAAVLRSTLRGAKGGAKGGRNLSVAAARALVVLSEPVPLDATLLRALILDAEAEPQGSGPVIEALRGTRGGARETVLAWMCRSLMDPAVGAKGRRAVAATLHALGEAWVDQVAAALRADTGPRADSGRPGWSTARGLLALGGGHVPTEPEILCRLARDPAADGRERLLAARALLCVGTEHVNEATRALRAVATARRTDARDRHTAAQSLHELGAEHWSTAAKAVLRSIPPREAAQLSTWAAAVYTCSESAAGLRDAFGGLFLSSQDRIRLAVHTARMGESHKPAAARMLRRVIGRGGTSAIVRREAADVLAGFGDSYAHQAVAAFRAACSGPTTDPAAHLELALFLTGFADLYRPLAVEHLVTVVANRWSADADRGRATSALIGLGEEFRQTAVDALRTVVDGDDFSTAAKQSAERLLAFIWPV</sequence>
<dbReference type="SUPFAM" id="SSF50494">
    <property type="entry name" value="Trypsin-like serine proteases"/>
    <property type="match status" value="1"/>
</dbReference>
<dbReference type="InterPro" id="IPR009003">
    <property type="entry name" value="Peptidase_S1_PA"/>
</dbReference>
<dbReference type="Pfam" id="PF13365">
    <property type="entry name" value="Trypsin_2"/>
    <property type="match status" value="1"/>
</dbReference>
<dbReference type="EMBL" id="JBEZVE010000006">
    <property type="protein sequence ID" value="MEU3781334.1"/>
    <property type="molecule type" value="Genomic_DNA"/>
</dbReference>
<evidence type="ECO:0000256" key="1">
    <source>
        <dbReference type="SAM" id="MobiDB-lite"/>
    </source>
</evidence>
<dbReference type="SMART" id="SM00567">
    <property type="entry name" value="EZ_HEAT"/>
    <property type="match status" value="5"/>
</dbReference>
<protein>
    <submittedName>
        <fullName evidence="2">Trypsin-like peptidase domain-containing protein</fullName>
    </submittedName>
</protein>
<evidence type="ECO:0000313" key="2">
    <source>
        <dbReference type="EMBL" id="MEU3781334.1"/>
    </source>
</evidence>